<dbReference type="InterPro" id="IPR036791">
    <property type="entry name" value="Ribosomal_bL9_C_sf"/>
</dbReference>
<keyword evidence="5" id="KW-0687">Ribonucleoprotein</keyword>
<protein>
    <recommendedName>
        <fullName evidence="9">Ribosomal protein L9 domain-containing protein</fullName>
    </recommendedName>
</protein>
<evidence type="ECO:0000259" key="6">
    <source>
        <dbReference type="Pfam" id="PF01281"/>
    </source>
</evidence>
<dbReference type="Pfam" id="PF01281">
    <property type="entry name" value="Ribosomal_L9_N"/>
    <property type="match status" value="1"/>
</dbReference>
<proteinExistence type="inferred from homology"/>
<dbReference type="PANTHER" id="PTHR21368">
    <property type="entry name" value="50S RIBOSOMAL PROTEIN L9"/>
    <property type="match status" value="1"/>
</dbReference>
<reference evidence="8" key="1">
    <citation type="submission" date="2018-05" db="EMBL/GenBank/DDBJ databases">
        <authorList>
            <person name="Lanie J.A."/>
            <person name="Ng W.-L."/>
            <person name="Kazmierczak K.M."/>
            <person name="Andrzejewski T.M."/>
            <person name="Davidsen T.M."/>
            <person name="Wayne K.J."/>
            <person name="Tettelin H."/>
            <person name="Glass J.I."/>
            <person name="Rusch D."/>
            <person name="Podicherti R."/>
            <person name="Tsui H.-C.T."/>
            <person name="Winkler M.E."/>
        </authorList>
    </citation>
    <scope>NUCLEOTIDE SEQUENCE</scope>
</reference>
<organism evidence="8">
    <name type="scientific">marine metagenome</name>
    <dbReference type="NCBI Taxonomy" id="408172"/>
    <lineage>
        <taxon>unclassified sequences</taxon>
        <taxon>metagenomes</taxon>
        <taxon>ecological metagenomes</taxon>
    </lineage>
</organism>
<evidence type="ECO:0008006" key="9">
    <source>
        <dbReference type="Google" id="ProtNLM"/>
    </source>
</evidence>
<dbReference type="GO" id="GO:0003735">
    <property type="term" value="F:structural constituent of ribosome"/>
    <property type="evidence" value="ECO:0007669"/>
    <property type="project" value="InterPro"/>
</dbReference>
<dbReference type="GO" id="GO:0006412">
    <property type="term" value="P:translation"/>
    <property type="evidence" value="ECO:0007669"/>
    <property type="project" value="InterPro"/>
</dbReference>
<dbReference type="InterPro" id="IPR020069">
    <property type="entry name" value="Ribosomal_bL9_C"/>
</dbReference>
<evidence type="ECO:0000256" key="5">
    <source>
        <dbReference type="ARBA" id="ARBA00023274"/>
    </source>
</evidence>
<comment type="similarity">
    <text evidence="1">Belongs to the bacterial ribosomal protein bL9 family.</text>
</comment>
<dbReference type="InterPro" id="IPR020070">
    <property type="entry name" value="Ribosomal_bL9_N"/>
</dbReference>
<dbReference type="Gene3D" id="3.40.5.10">
    <property type="entry name" value="Ribosomal protein L9, N-terminal domain"/>
    <property type="match status" value="1"/>
</dbReference>
<keyword evidence="3" id="KW-0694">RNA-binding</keyword>
<dbReference type="InterPro" id="IPR036935">
    <property type="entry name" value="Ribosomal_bL9_N_sf"/>
</dbReference>
<dbReference type="Pfam" id="PF03948">
    <property type="entry name" value="Ribosomal_L9_C"/>
    <property type="match status" value="1"/>
</dbReference>
<keyword evidence="2" id="KW-0699">rRNA-binding</keyword>
<dbReference type="NCBIfam" id="TIGR00158">
    <property type="entry name" value="L9"/>
    <property type="match status" value="1"/>
</dbReference>
<accession>A0A382VK73</accession>
<evidence type="ECO:0000256" key="1">
    <source>
        <dbReference type="ARBA" id="ARBA00010605"/>
    </source>
</evidence>
<dbReference type="InterPro" id="IPR020594">
    <property type="entry name" value="Ribosomal_bL9_bac/chp"/>
</dbReference>
<dbReference type="SUPFAM" id="SSF55653">
    <property type="entry name" value="Ribosomal protein L9 C-domain"/>
    <property type="match status" value="1"/>
</dbReference>
<dbReference type="InterPro" id="IPR009027">
    <property type="entry name" value="Ribosomal_bL9/RNase_H1_N"/>
</dbReference>
<evidence type="ECO:0000313" key="8">
    <source>
        <dbReference type="EMBL" id="SVD46291.1"/>
    </source>
</evidence>
<dbReference type="GO" id="GO:1990904">
    <property type="term" value="C:ribonucleoprotein complex"/>
    <property type="evidence" value="ECO:0007669"/>
    <property type="project" value="UniProtKB-KW"/>
</dbReference>
<evidence type="ECO:0000256" key="3">
    <source>
        <dbReference type="ARBA" id="ARBA00022884"/>
    </source>
</evidence>
<feature type="domain" description="Ribosomal protein L9" evidence="6">
    <location>
        <begin position="1"/>
        <end position="46"/>
    </location>
</feature>
<gene>
    <name evidence="8" type="ORF">METZ01_LOCUS399145</name>
</gene>
<evidence type="ECO:0000256" key="4">
    <source>
        <dbReference type="ARBA" id="ARBA00022980"/>
    </source>
</evidence>
<dbReference type="InterPro" id="IPR000244">
    <property type="entry name" value="Ribosomal_bL9"/>
</dbReference>
<evidence type="ECO:0000256" key="2">
    <source>
        <dbReference type="ARBA" id="ARBA00022730"/>
    </source>
</evidence>
<feature type="domain" description="Large ribosomal subunit protein bL9 C-terminal" evidence="7">
    <location>
        <begin position="64"/>
        <end position="146"/>
    </location>
</feature>
<sequence length="147" mass="16400">MKVILKENIEKLGFTDEVVKVKNGYARNFLIPKEKAVIATDSAVKVLEEKLRQQSGKEEKVVADANSIAEVISNLDIKVKAKVAEDGQKLFGSVTTVQFTDALEVMGHEIDKRFVKLSTIKEIGKYEAEVRLHRNVSVTIPFEVVAE</sequence>
<keyword evidence="4" id="KW-0689">Ribosomal protein</keyword>
<dbReference type="Gene3D" id="3.10.430.100">
    <property type="entry name" value="Ribosomal protein L9, C-terminal domain"/>
    <property type="match status" value="1"/>
</dbReference>
<dbReference type="GO" id="GO:0019843">
    <property type="term" value="F:rRNA binding"/>
    <property type="evidence" value="ECO:0007669"/>
    <property type="project" value="UniProtKB-KW"/>
</dbReference>
<dbReference type="SUPFAM" id="SSF55658">
    <property type="entry name" value="L9 N-domain-like"/>
    <property type="match status" value="1"/>
</dbReference>
<name>A0A382VK73_9ZZZZ</name>
<dbReference type="EMBL" id="UINC01152220">
    <property type="protein sequence ID" value="SVD46291.1"/>
    <property type="molecule type" value="Genomic_DNA"/>
</dbReference>
<evidence type="ECO:0000259" key="7">
    <source>
        <dbReference type="Pfam" id="PF03948"/>
    </source>
</evidence>
<dbReference type="AlphaFoldDB" id="A0A382VK73"/>
<dbReference type="HAMAP" id="MF_00503">
    <property type="entry name" value="Ribosomal_bL9"/>
    <property type="match status" value="1"/>
</dbReference>
<dbReference type="GO" id="GO:0005840">
    <property type="term" value="C:ribosome"/>
    <property type="evidence" value="ECO:0007669"/>
    <property type="project" value="UniProtKB-KW"/>
</dbReference>